<evidence type="ECO:0000256" key="14">
    <source>
        <dbReference type="ARBA" id="ARBA00022737"/>
    </source>
</evidence>
<dbReference type="EMBL" id="MKIE01000001">
    <property type="protein sequence ID" value="OHW63428.1"/>
    <property type="molecule type" value="Genomic_DNA"/>
</dbReference>
<evidence type="ECO:0000256" key="11">
    <source>
        <dbReference type="ARBA" id="ARBA00022679"/>
    </source>
</evidence>
<dbReference type="FunFam" id="3.20.20.330:FF:000001">
    <property type="entry name" value="Methionine synthase"/>
    <property type="match status" value="1"/>
</dbReference>
<dbReference type="InterPro" id="IPR011822">
    <property type="entry name" value="MetH"/>
</dbReference>
<keyword evidence="17 21" id="KW-0170">Cobalt</keyword>
<dbReference type="GO" id="GO:0032259">
    <property type="term" value="P:methylation"/>
    <property type="evidence" value="ECO:0007669"/>
    <property type="project" value="UniProtKB-KW"/>
</dbReference>
<evidence type="ECO:0000256" key="13">
    <source>
        <dbReference type="ARBA" id="ARBA00022723"/>
    </source>
</evidence>
<dbReference type="CDD" id="cd00740">
    <property type="entry name" value="MeTr"/>
    <property type="match status" value="1"/>
</dbReference>
<dbReference type="InterPro" id="IPR003726">
    <property type="entry name" value="HCY_dom"/>
</dbReference>
<proteinExistence type="inferred from homology"/>
<dbReference type="PIRSF" id="PIRSF000381">
    <property type="entry name" value="MetH"/>
    <property type="match status" value="1"/>
</dbReference>
<evidence type="ECO:0000256" key="20">
    <source>
        <dbReference type="NCBIfam" id="TIGR02082"/>
    </source>
</evidence>
<dbReference type="CDD" id="cd02069">
    <property type="entry name" value="methionine_synthase_B12_BD"/>
    <property type="match status" value="1"/>
</dbReference>
<dbReference type="EC" id="2.1.1.13" evidence="6 20"/>
<dbReference type="PROSITE" id="PS51332">
    <property type="entry name" value="B12_BINDING"/>
    <property type="match status" value="1"/>
</dbReference>
<feature type="binding site" evidence="23">
    <location>
        <position position="938"/>
    </location>
    <ligand>
        <name>S-adenosyl-L-methionine</name>
        <dbReference type="ChEBI" id="CHEBI:59789"/>
    </ligand>
</feature>
<dbReference type="SUPFAM" id="SSF51717">
    <property type="entry name" value="Dihydropteroate synthetase-like"/>
    <property type="match status" value="1"/>
</dbReference>
<comment type="cofactor">
    <cofactor evidence="2 21 24">
        <name>Zn(2+)</name>
        <dbReference type="ChEBI" id="CHEBI:29105"/>
    </cofactor>
</comment>
<feature type="domain" description="B12-binding N-terminal" evidence="29">
    <location>
        <begin position="643"/>
        <end position="737"/>
    </location>
</feature>
<keyword evidence="15 21" id="KW-0862">Zinc</keyword>
<dbReference type="STRING" id="39480.EUAN_02920"/>
<comment type="similarity">
    <text evidence="5">Belongs to the vitamin-B12 dependent methionine synthase family.</text>
</comment>
<evidence type="ECO:0000259" key="25">
    <source>
        <dbReference type="PROSITE" id="PS50970"/>
    </source>
</evidence>
<feature type="binding site" evidence="23">
    <location>
        <position position="687"/>
    </location>
    <ligand>
        <name>methylcob(III)alamin</name>
        <dbReference type="ChEBI" id="CHEBI:28115"/>
    </ligand>
</feature>
<dbReference type="PANTHER" id="PTHR45833">
    <property type="entry name" value="METHIONINE SYNTHASE"/>
    <property type="match status" value="1"/>
</dbReference>
<feature type="binding site" evidence="23">
    <location>
        <position position="798"/>
    </location>
    <ligand>
        <name>methylcob(III)alamin</name>
        <dbReference type="ChEBI" id="CHEBI:28115"/>
    </ligand>
</feature>
<dbReference type="InterPro" id="IPR003759">
    <property type="entry name" value="Cbl-bd_cap"/>
</dbReference>
<feature type="domain" description="AdoMet activation" evidence="27">
    <location>
        <begin position="889"/>
        <end position="1202"/>
    </location>
</feature>
<dbReference type="RefSeq" id="WP_211266241.1">
    <property type="nucleotide sequence ID" value="NZ_MKIE01000001.1"/>
</dbReference>
<dbReference type="PROSITE" id="PS50972">
    <property type="entry name" value="PTERIN_BINDING"/>
    <property type="match status" value="1"/>
</dbReference>
<dbReference type="GO" id="GO:0050667">
    <property type="term" value="P:homocysteine metabolic process"/>
    <property type="evidence" value="ECO:0007669"/>
    <property type="project" value="TreeGrafter"/>
</dbReference>
<dbReference type="FunFam" id="3.20.20.20:FF:000002">
    <property type="entry name" value="Methionine synthase"/>
    <property type="match status" value="1"/>
</dbReference>
<keyword evidence="9 21" id="KW-0028">Amino-acid biosynthesis</keyword>
<dbReference type="Pfam" id="PF02574">
    <property type="entry name" value="S-methyl_trans"/>
    <property type="match status" value="1"/>
</dbReference>
<dbReference type="InterPro" id="IPR050554">
    <property type="entry name" value="Met_Synthase/Corrinoid"/>
</dbReference>
<feature type="binding site" evidence="23">
    <location>
        <begin position="750"/>
        <end position="754"/>
    </location>
    <ligand>
        <name>methylcob(III)alamin</name>
        <dbReference type="ChEBI" id="CHEBI:28115"/>
    </ligand>
</feature>
<dbReference type="GO" id="GO:0005829">
    <property type="term" value="C:cytosol"/>
    <property type="evidence" value="ECO:0007669"/>
    <property type="project" value="TreeGrafter"/>
</dbReference>
<dbReference type="PROSITE" id="PS50970">
    <property type="entry name" value="HCY"/>
    <property type="match status" value="1"/>
</dbReference>
<evidence type="ECO:0000256" key="23">
    <source>
        <dbReference type="PIRSR" id="PIRSR000381-2"/>
    </source>
</evidence>
<feature type="domain" description="Pterin-binding" evidence="26">
    <location>
        <begin position="351"/>
        <end position="615"/>
    </location>
</feature>
<evidence type="ECO:0000256" key="2">
    <source>
        <dbReference type="ARBA" id="ARBA00001947"/>
    </source>
</evidence>
<evidence type="ECO:0000259" key="28">
    <source>
        <dbReference type="PROSITE" id="PS51332"/>
    </source>
</evidence>
<dbReference type="Pfam" id="PF02607">
    <property type="entry name" value="B12-binding_2"/>
    <property type="match status" value="1"/>
</dbReference>
<sequence length="1202" mass="132863">MNLKSLFGKKILVLDGAMGTAIQNYKLVEEDYRGERFADFSFQQKGNNDILSLTAPHIIEEIHENYLKSGADIIETNTFNSTAVSQEDYGLQDYVYEMNKTSAELARRIADKYTALTPDKPRFVAGSIGPTNKTLSMSPDVENPGYRAIDFDSLMKDYYEQISGLMDGGVDCILIETIFDTLNARAAIYAVDLLNEERNTEVPIMISGTLTDKSGRTLSGQTLEAFLASMKNQYIISVGLNCAFGAKDLIPFIKTISKKTNYYVSVYPNAGLPNELGEYDESPETTVGYLRELVDGGFVNMVGGCCGTTFAHIKAISELVDGATPRQIPEIAEETTLAGLETVVVSKENNFLNIGERTNVAGSRKFARLIAEKQYEEALSIARDQVENGGQAIDINFDDGMLDSEEEMDVFLKLLASEPEISKVPVVIDSSKFSVILAGLKAIQGKPLVNSISLKNGEEEFIEQAKTINRFGAAVVVMAFDEKGQADSYDRRVEICGRAYKILVEKVNFPAENIVFDPNILAIATGMEEHDNYAVDFIETARWIKANLPGAKISGGLSNLSFSFRGNNVIREAMHSVFLYHAIEAGMDMAILNPGMVQIYDEIDPELLPKVEAVVMNTHPEAAEELIEFAEQFKGTSEKSEGTALKWREGSVEERLKHAMVKGLTDFIEEDIMEARISYSRALDIIENPLMDGMNVVGELFGEGKMFLPQVVKSARVMKKAVSVLLPFIEEEKTSGSSSAGKVLMATVKGDVHDIGKNIVGVVLSCNNFEVIDLGIMVPPETIVQKALEEKPDIIGLSGLITPSLDEMVTVAQMMNDEGLDIPIMIGGATTSKVHTAVKIAPEYNGAVVYTTDASKAVEMAKNLCSAEKREKVISDINSEYSKLRDVYFGHSEEYLPYEEVLEYGLDIDWDDVDSTMPKSFGPKKVDYNVDSLRDSIDWTYFFVQWGFKERYPAILEHPEYGEEAAKLLEDANDMLDALSADEKLVPHAVYGLFKANSVHDDIEIYGEGGETIGVLHMLRQQAVKSESYYLSLADFIRPKSSGTHDFIGGFIATSGKRIDELYYEYKENGDDYSAMLVKILGDRLAEAASSALNHSLSESEWSFRNTLGIRPAYGYPSLPDHSEKETLFSILDAESNTEVSLTDNYMMMPVGSVCGLYIPSDFAKYVDVGNIDSDQLESYSLRKGWSVESTAKMIANNIRQS</sequence>
<comment type="function">
    <text evidence="18 21">Catalyzes the transfer of a methyl group from methyl-cobalamin to homocysteine, yielding enzyme-bound cob(I)alamin and methionine. Subsequently, remethylates the cofactor using methyltetrahydrofolate.</text>
</comment>
<keyword evidence="16 21" id="KW-0486">Methionine biosynthesis</keyword>
<comment type="caution">
    <text evidence="30">The sequence shown here is derived from an EMBL/GenBank/DDBJ whole genome shotgun (WGS) entry which is preliminary data.</text>
</comment>
<dbReference type="InterPro" id="IPR006158">
    <property type="entry name" value="Cobalamin-bd"/>
</dbReference>
<dbReference type="PANTHER" id="PTHR45833:SF1">
    <property type="entry name" value="METHIONINE SYNTHASE"/>
    <property type="match status" value="1"/>
</dbReference>
<dbReference type="Pfam" id="PF02965">
    <property type="entry name" value="Met_synt_B12"/>
    <property type="match status" value="1"/>
</dbReference>
<evidence type="ECO:0000256" key="12">
    <source>
        <dbReference type="ARBA" id="ARBA00022691"/>
    </source>
</evidence>
<evidence type="ECO:0000256" key="21">
    <source>
        <dbReference type="PIRNR" id="PIRNR000381"/>
    </source>
</evidence>
<evidence type="ECO:0000256" key="9">
    <source>
        <dbReference type="ARBA" id="ARBA00022605"/>
    </source>
</evidence>
<dbReference type="InterPro" id="IPR033706">
    <property type="entry name" value="Met_synthase_B12-bd"/>
</dbReference>
<dbReference type="UniPathway" id="UPA00051">
    <property type="reaction ID" value="UER00081"/>
</dbReference>
<dbReference type="InterPro" id="IPR036724">
    <property type="entry name" value="Cobalamin-bd_sf"/>
</dbReference>
<dbReference type="NCBIfam" id="NF007024">
    <property type="entry name" value="PRK09490.1"/>
    <property type="match status" value="1"/>
</dbReference>
<dbReference type="InterPro" id="IPR037010">
    <property type="entry name" value="VitB12-dep_Met_synth_activ_sf"/>
</dbReference>
<dbReference type="Proteomes" id="UP000180254">
    <property type="component" value="Unassembled WGS sequence"/>
</dbReference>
<dbReference type="FunFam" id="1.10.1240.10:FF:000001">
    <property type="entry name" value="Methionine synthase"/>
    <property type="match status" value="1"/>
</dbReference>
<evidence type="ECO:0000256" key="18">
    <source>
        <dbReference type="ARBA" id="ARBA00025552"/>
    </source>
</evidence>
<dbReference type="GO" id="GO:0008705">
    <property type="term" value="F:methionine synthase activity"/>
    <property type="evidence" value="ECO:0007669"/>
    <property type="project" value="UniProtKB-UniRule"/>
</dbReference>
<evidence type="ECO:0000256" key="4">
    <source>
        <dbReference type="ARBA" id="ARBA00005178"/>
    </source>
</evidence>
<dbReference type="PROSITE" id="PS50974">
    <property type="entry name" value="ADOMET_ACTIVATION"/>
    <property type="match status" value="1"/>
</dbReference>
<comment type="domain">
    <text evidence="21">Modular enzyme with four functionally distinct domains. The isolated Hcy-binding domain catalyzes methyl transfer from free methylcobalamin to homocysteine. The Hcy-binding domain in association with the pterin-binding domain catalyzes the methylation of cob(I)alamin by methyltetrahydrofolate and the methylation of homocysteine. The B12-binding domain binds the cofactor. The AdoMet activation domain binds S-adenosyl-L-methionine. Under aerobic conditions cob(I)alamin can be converted to inactive cob(II)alamin. Reductive methylation by S-adenosyl-L-methionine and flavodoxin regenerates methylcobalamin.</text>
</comment>
<dbReference type="InterPro" id="IPR004223">
    <property type="entry name" value="VitB12-dep_Met_synth_activ_dom"/>
</dbReference>
<dbReference type="Gene3D" id="1.10.288.10">
    <property type="entry name" value="Cobalamin-dependent Methionine Synthase, domain 2"/>
    <property type="match status" value="1"/>
</dbReference>
<evidence type="ECO:0000256" key="8">
    <source>
        <dbReference type="ARBA" id="ARBA00022603"/>
    </source>
</evidence>
<keyword evidence="11 21" id="KW-0808">Transferase</keyword>
<evidence type="ECO:0000256" key="6">
    <source>
        <dbReference type="ARBA" id="ARBA00012032"/>
    </source>
</evidence>
<dbReference type="NCBIfam" id="TIGR02082">
    <property type="entry name" value="metH"/>
    <property type="match status" value="1"/>
</dbReference>
<dbReference type="PROSITE" id="PS51337">
    <property type="entry name" value="B12_BINDING_NTER"/>
    <property type="match status" value="1"/>
</dbReference>
<evidence type="ECO:0000259" key="29">
    <source>
        <dbReference type="PROSITE" id="PS51337"/>
    </source>
</evidence>
<keyword evidence="12 21" id="KW-0949">S-adenosyl-L-methionine</keyword>
<dbReference type="Gene3D" id="3.40.50.280">
    <property type="entry name" value="Cobalamin-binding domain"/>
    <property type="match status" value="1"/>
</dbReference>
<comment type="cofactor">
    <cofactor evidence="3 21 22">
        <name>methylcob(III)alamin</name>
        <dbReference type="ChEBI" id="CHEBI:28115"/>
    </cofactor>
</comment>
<evidence type="ECO:0000259" key="27">
    <source>
        <dbReference type="PROSITE" id="PS50974"/>
    </source>
</evidence>
<comment type="catalytic activity">
    <reaction evidence="1 21">
        <text>(6S)-5-methyl-5,6,7,8-tetrahydrofolate + L-homocysteine = (6S)-5,6,7,8-tetrahydrofolate + L-methionine</text>
        <dbReference type="Rhea" id="RHEA:11172"/>
        <dbReference type="ChEBI" id="CHEBI:18608"/>
        <dbReference type="ChEBI" id="CHEBI:57453"/>
        <dbReference type="ChEBI" id="CHEBI:57844"/>
        <dbReference type="ChEBI" id="CHEBI:58199"/>
        <dbReference type="EC" id="2.1.1.13"/>
    </reaction>
</comment>
<feature type="binding site" evidence="22 24">
    <location>
        <position position="305"/>
    </location>
    <ligand>
        <name>Zn(2+)</name>
        <dbReference type="ChEBI" id="CHEBI:29105"/>
    </ligand>
</feature>
<evidence type="ECO:0000256" key="22">
    <source>
        <dbReference type="PIRSR" id="PIRSR000381-1"/>
    </source>
</evidence>
<feature type="domain" description="B12-binding" evidence="28">
    <location>
        <begin position="740"/>
        <end position="875"/>
    </location>
</feature>
<dbReference type="SUPFAM" id="SSF47644">
    <property type="entry name" value="Methionine synthase domain"/>
    <property type="match status" value="1"/>
</dbReference>
<evidence type="ECO:0000256" key="5">
    <source>
        <dbReference type="ARBA" id="ARBA00010398"/>
    </source>
</evidence>
<evidence type="ECO:0000256" key="24">
    <source>
        <dbReference type="PROSITE-ProRule" id="PRU00333"/>
    </source>
</evidence>
<keyword evidence="13 21" id="KW-0479">Metal-binding</keyword>
<organism evidence="30 31">
    <name type="scientific">Andreesenia angusta</name>
    <dbReference type="NCBI Taxonomy" id="39480"/>
    <lineage>
        <taxon>Bacteria</taxon>
        <taxon>Bacillati</taxon>
        <taxon>Bacillota</taxon>
        <taxon>Tissierellia</taxon>
        <taxon>Tissierellales</taxon>
        <taxon>Gottschalkiaceae</taxon>
        <taxon>Andreesenia</taxon>
    </lineage>
</organism>
<dbReference type="SMART" id="SM01018">
    <property type="entry name" value="B12-binding_2"/>
    <property type="match status" value="1"/>
</dbReference>
<feature type="binding site" evidence="22 24">
    <location>
        <position position="306"/>
    </location>
    <ligand>
        <name>Zn(2+)</name>
        <dbReference type="ChEBI" id="CHEBI:29105"/>
    </ligand>
</feature>
<evidence type="ECO:0000256" key="16">
    <source>
        <dbReference type="ARBA" id="ARBA00023167"/>
    </source>
</evidence>
<feature type="binding site" evidence="23">
    <location>
        <position position="1111"/>
    </location>
    <ligand>
        <name>S-adenosyl-L-methionine</name>
        <dbReference type="ChEBI" id="CHEBI:59789"/>
    </ligand>
</feature>
<evidence type="ECO:0000256" key="19">
    <source>
        <dbReference type="ARBA" id="ARBA00031040"/>
    </source>
</evidence>
<feature type="binding site" evidence="23">
    <location>
        <position position="854"/>
    </location>
    <ligand>
        <name>methylcob(III)alamin</name>
        <dbReference type="ChEBI" id="CHEBI:28115"/>
    </ligand>
</feature>
<keyword evidence="31" id="KW-1185">Reference proteome</keyword>
<dbReference type="InterPro" id="IPR036594">
    <property type="entry name" value="Meth_synthase_dom"/>
</dbReference>
<dbReference type="InterPro" id="IPR036589">
    <property type="entry name" value="HCY_dom_sf"/>
</dbReference>
<dbReference type="SUPFAM" id="SSF82282">
    <property type="entry name" value="Homocysteine S-methyltransferase"/>
    <property type="match status" value="1"/>
</dbReference>
<feature type="binding site" evidence="23">
    <location>
        <position position="802"/>
    </location>
    <ligand>
        <name>methylcob(III)alamin</name>
        <dbReference type="ChEBI" id="CHEBI:28115"/>
    </ligand>
</feature>
<keyword evidence="10 21" id="KW-0846">Cobalamin</keyword>
<accession>A0A1S1VA26</accession>
<feature type="binding site" description="axial binding residue" evidence="22">
    <location>
        <position position="753"/>
    </location>
    <ligand>
        <name>methylcob(III)alamin</name>
        <dbReference type="ChEBI" id="CHEBI:28115"/>
    </ligand>
    <ligandPart>
        <name>Co</name>
        <dbReference type="ChEBI" id="CHEBI:27638"/>
    </ligandPart>
</feature>
<evidence type="ECO:0000256" key="7">
    <source>
        <dbReference type="ARBA" id="ARBA00013998"/>
    </source>
</evidence>
<evidence type="ECO:0000313" key="30">
    <source>
        <dbReference type="EMBL" id="OHW63428.1"/>
    </source>
</evidence>
<evidence type="ECO:0000259" key="26">
    <source>
        <dbReference type="PROSITE" id="PS50972"/>
    </source>
</evidence>
<dbReference type="SUPFAM" id="SSF56507">
    <property type="entry name" value="Methionine synthase activation domain-like"/>
    <property type="match status" value="1"/>
</dbReference>
<dbReference type="Gene3D" id="3.20.20.330">
    <property type="entry name" value="Homocysteine-binding-like domain"/>
    <property type="match status" value="1"/>
</dbReference>
<dbReference type="GO" id="GO:0046653">
    <property type="term" value="P:tetrahydrofolate metabolic process"/>
    <property type="evidence" value="ECO:0007669"/>
    <property type="project" value="TreeGrafter"/>
</dbReference>
<evidence type="ECO:0000256" key="1">
    <source>
        <dbReference type="ARBA" id="ARBA00001700"/>
    </source>
</evidence>
<evidence type="ECO:0000313" key="31">
    <source>
        <dbReference type="Proteomes" id="UP000180254"/>
    </source>
</evidence>
<name>A0A1S1VA26_9FIRM</name>
<comment type="pathway">
    <text evidence="4 21">Amino-acid biosynthesis; L-methionine biosynthesis via de novo pathway; L-methionine from L-homocysteine (MetH route): step 1/1.</text>
</comment>
<reference evidence="30 31" key="1">
    <citation type="submission" date="2016-09" db="EMBL/GenBank/DDBJ databases">
        <title>Genome sequence of Eubacterium angustum.</title>
        <authorList>
            <person name="Poehlein A."/>
            <person name="Daniel R."/>
        </authorList>
    </citation>
    <scope>NUCLEOTIDE SEQUENCE [LARGE SCALE GENOMIC DNA]</scope>
    <source>
        <strain evidence="30 31">DSM 1989</strain>
    </source>
</reference>
<dbReference type="Gene3D" id="3.20.20.20">
    <property type="entry name" value="Dihydropteroate synthase-like"/>
    <property type="match status" value="1"/>
</dbReference>
<protein>
    <recommendedName>
        <fullName evidence="7 20">Methionine synthase</fullName>
        <ecNumber evidence="6 20">2.1.1.13</ecNumber>
    </recommendedName>
    <alternativeName>
        <fullName evidence="19 21">5-methyltetrahydrofolate--homocysteine methyltransferase</fullName>
    </alternativeName>
</protein>
<dbReference type="FunFam" id="3.40.50.280:FF:000006">
    <property type="entry name" value="Methionine synthase (B12-dependent)"/>
    <property type="match status" value="1"/>
</dbReference>
<dbReference type="Gene3D" id="3.10.196.10">
    <property type="entry name" value="Vitamin B12-dependent methionine synthase, activation domain"/>
    <property type="match status" value="1"/>
</dbReference>
<evidence type="ECO:0000256" key="15">
    <source>
        <dbReference type="ARBA" id="ARBA00022833"/>
    </source>
</evidence>
<feature type="binding site" evidence="22 24">
    <location>
        <position position="242"/>
    </location>
    <ligand>
        <name>Zn(2+)</name>
        <dbReference type="ChEBI" id="CHEBI:29105"/>
    </ligand>
</feature>
<dbReference type="InterPro" id="IPR000489">
    <property type="entry name" value="Pterin-binding_dom"/>
</dbReference>
<dbReference type="AlphaFoldDB" id="A0A1S1VA26"/>
<dbReference type="GO" id="GO:0031419">
    <property type="term" value="F:cobalamin binding"/>
    <property type="evidence" value="ECO:0007669"/>
    <property type="project" value="UniProtKB-UniRule"/>
</dbReference>
<dbReference type="GO" id="GO:0008270">
    <property type="term" value="F:zinc ion binding"/>
    <property type="evidence" value="ECO:0007669"/>
    <property type="project" value="UniProtKB-UniRule"/>
</dbReference>
<keyword evidence="14" id="KW-0677">Repeat</keyword>
<dbReference type="Gene3D" id="1.10.1240.10">
    <property type="entry name" value="Methionine synthase domain"/>
    <property type="match status" value="1"/>
</dbReference>
<evidence type="ECO:0000256" key="3">
    <source>
        <dbReference type="ARBA" id="ARBA00001956"/>
    </source>
</evidence>
<dbReference type="SUPFAM" id="SSF52242">
    <property type="entry name" value="Cobalamin (vitamin B12)-binding domain"/>
    <property type="match status" value="1"/>
</dbReference>
<dbReference type="InterPro" id="IPR011005">
    <property type="entry name" value="Dihydropteroate_synth-like_sf"/>
</dbReference>
<feature type="domain" description="Hcy-binding" evidence="25">
    <location>
        <begin position="1"/>
        <end position="320"/>
    </location>
</feature>
<gene>
    <name evidence="30" type="primary">metH_1</name>
    <name evidence="30" type="ORF">EUAN_02920</name>
</gene>
<dbReference type="Pfam" id="PF00809">
    <property type="entry name" value="Pterin_bind"/>
    <property type="match status" value="1"/>
</dbReference>
<dbReference type="Pfam" id="PF02310">
    <property type="entry name" value="B12-binding"/>
    <property type="match status" value="1"/>
</dbReference>
<evidence type="ECO:0000256" key="17">
    <source>
        <dbReference type="ARBA" id="ARBA00023285"/>
    </source>
</evidence>
<evidence type="ECO:0000256" key="10">
    <source>
        <dbReference type="ARBA" id="ARBA00022628"/>
    </source>
</evidence>
<keyword evidence="8 21" id="KW-0489">Methyltransferase</keyword>